<accession>A0ACC0GN04</accession>
<evidence type="ECO:0000313" key="2">
    <source>
        <dbReference type="Proteomes" id="UP001060215"/>
    </source>
</evidence>
<organism evidence="1 2">
    <name type="scientific">Camellia lanceoleosa</name>
    <dbReference type="NCBI Taxonomy" id="1840588"/>
    <lineage>
        <taxon>Eukaryota</taxon>
        <taxon>Viridiplantae</taxon>
        <taxon>Streptophyta</taxon>
        <taxon>Embryophyta</taxon>
        <taxon>Tracheophyta</taxon>
        <taxon>Spermatophyta</taxon>
        <taxon>Magnoliopsida</taxon>
        <taxon>eudicotyledons</taxon>
        <taxon>Gunneridae</taxon>
        <taxon>Pentapetalae</taxon>
        <taxon>asterids</taxon>
        <taxon>Ericales</taxon>
        <taxon>Theaceae</taxon>
        <taxon>Camellia</taxon>
    </lineage>
</organism>
<dbReference type="Proteomes" id="UP001060215">
    <property type="component" value="Chromosome 8"/>
</dbReference>
<sequence>MNMVGNGIGVVRLLWASLSRQFYYLWSFEQNLEMLHCKMEELIAQENDINMEISRALVLRKKVKNEVEIWLKNVEKFKNEVSGIETEINENARCMRGCSPNYYSRYKLGKLLVSKTPYVTELQVKGTFTNGVYVDMLLDNGRILPTTKLTGRTTEKILHVIWERLVDVNISKLGVHGMGGVGKTTIMMHINNLLNEAQIFECVIWVTVSKTFNLEKLQKDIAEAIDLDLSDDENVIKKSAILLEHLQRRKKFILILDDLWYRFSLEEVGIPRPNRENGCKLVVITRLMEVCRGMETQKEIKVELLSKEESWDLFIDKAGAEVILSPELESIAKPVSEKCGCLPLAIITVGRAMRKIDNLRIWKNALDELESSRGEIEGMEEGVFVHLKFSYDQLKSDKTKACFLYCALYAEDYKIDIEELIEYWMAEGLIDEVGNREIEINKGYAVLNELIDACMLESVGTGWVKMHDLVRDLAIKITRESPRFTIKAGMGLNTFPSEWMQNVDRISLMESNIKVLPSHPHCPNLSTLLLQKNPLSKCISISFFLDMCSLKFLDLSGTLIESLPESLSNLQCLHALLLRFSELKELPSISMLKELRVLDLSYTLLEKLPSDMEGLVNLRRLDLSYTEELNMFPAGVIPKLSRLENLSMFQSKWRWSQKLQEMGEGGDFIEITSSPQLTNVGLSFVNLPSFICYVRSKHWKVLKSYHIGVGILSSFAPISKETFSVEIQGCHIIGDNCFIELPKNTQQLAIQGCHDIDVLSKLSLTSNLSDLKECYVSSCNGLEFITLADVNPFPSLERLVLRKLSNLKAICLGNVVACAPVRLKTLHIYNCNNLKILFSVELLQQLPNLQEFEVWNSHLIEEIVGEESSSGVNSNTSPTVTLPRLRRLYLSTLPELKCISRSVFICESLETIDIWDCGNLRRLPFSINYLPSSLNHIKANKKWWDELDWDEPSCKLHLQPFFREDH</sequence>
<dbReference type="EMBL" id="CM045765">
    <property type="protein sequence ID" value="KAI8001842.1"/>
    <property type="molecule type" value="Genomic_DNA"/>
</dbReference>
<keyword evidence="2" id="KW-1185">Reference proteome</keyword>
<name>A0ACC0GN04_9ERIC</name>
<protein>
    <submittedName>
        <fullName evidence="1">Disease resistance protein</fullName>
    </submittedName>
</protein>
<reference evidence="1 2" key="1">
    <citation type="journal article" date="2022" name="Plant J.">
        <title>Chromosome-level genome of Camellia lanceoleosa provides a valuable resource for understanding genome evolution and self-incompatibility.</title>
        <authorList>
            <person name="Gong W."/>
            <person name="Xiao S."/>
            <person name="Wang L."/>
            <person name="Liao Z."/>
            <person name="Chang Y."/>
            <person name="Mo W."/>
            <person name="Hu G."/>
            <person name="Li W."/>
            <person name="Zhao G."/>
            <person name="Zhu H."/>
            <person name="Hu X."/>
            <person name="Ji K."/>
            <person name="Xiang X."/>
            <person name="Song Q."/>
            <person name="Yuan D."/>
            <person name="Jin S."/>
            <person name="Zhang L."/>
        </authorList>
    </citation>
    <scope>NUCLEOTIDE SEQUENCE [LARGE SCALE GENOMIC DNA]</scope>
    <source>
        <strain evidence="1">SQ_2022a</strain>
    </source>
</reference>
<proteinExistence type="predicted"/>
<evidence type="ECO:0000313" key="1">
    <source>
        <dbReference type="EMBL" id="KAI8001842.1"/>
    </source>
</evidence>
<comment type="caution">
    <text evidence="1">The sequence shown here is derived from an EMBL/GenBank/DDBJ whole genome shotgun (WGS) entry which is preliminary data.</text>
</comment>
<gene>
    <name evidence="1" type="ORF">LOK49_LG09G01304</name>
</gene>